<sequence>MPLRSDNEVDLIKEYHFHLYWLTQSKDARTNAQELLDYIQKKNDEGFFVAKPLRVNEGPVGPHPMSSCEVWVPIEYFAKFYGWIAQVRPANVTVMIHPLSREERLDHTHRIAFMGPSAPLAVEDWPEEKSDAFPAQYPELGLGYSKKTDDIEVLSTSGNGYKFKDVELPSSRFGAGSGLGLVLAYGERKLEVSSSVLAVMVGFALLVQILMVLYR</sequence>
<keyword evidence="1" id="KW-1133">Transmembrane helix</keyword>
<keyword evidence="1" id="KW-0472">Membrane</keyword>
<evidence type="ECO:0008006" key="4">
    <source>
        <dbReference type="Google" id="ProtNLM"/>
    </source>
</evidence>
<dbReference type="Gene3D" id="3.30.70.1240">
    <property type="entry name" value="DOPA-like domains"/>
    <property type="match status" value="1"/>
</dbReference>
<evidence type="ECO:0000256" key="1">
    <source>
        <dbReference type="SAM" id="Phobius"/>
    </source>
</evidence>
<dbReference type="Proteomes" id="UP000193642">
    <property type="component" value="Unassembled WGS sequence"/>
</dbReference>
<dbReference type="SUPFAM" id="SSF143410">
    <property type="entry name" value="DOPA-like"/>
    <property type="match status" value="1"/>
</dbReference>
<dbReference type="OrthoDB" id="9970095at2759"/>
<name>A0A1Y2C2J2_9FUNG</name>
<organism evidence="2 3">
    <name type="scientific">Rhizoclosmatium globosum</name>
    <dbReference type="NCBI Taxonomy" id="329046"/>
    <lineage>
        <taxon>Eukaryota</taxon>
        <taxon>Fungi</taxon>
        <taxon>Fungi incertae sedis</taxon>
        <taxon>Chytridiomycota</taxon>
        <taxon>Chytridiomycota incertae sedis</taxon>
        <taxon>Chytridiomycetes</taxon>
        <taxon>Chytridiales</taxon>
        <taxon>Chytriomycetaceae</taxon>
        <taxon>Rhizoclosmatium</taxon>
    </lineage>
</organism>
<keyword evidence="3" id="KW-1185">Reference proteome</keyword>
<comment type="caution">
    <text evidence="2">The sequence shown here is derived from an EMBL/GenBank/DDBJ whole genome shotgun (WGS) entry which is preliminary data.</text>
</comment>
<dbReference type="PANTHER" id="PTHR36423">
    <property type="entry name" value="AFR070WP"/>
    <property type="match status" value="1"/>
</dbReference>
<dbReference type="Pfam" id="PF08883">
    <property type="entry name" value="DOPA_dioxygen"/>
    <property type="match status" value="1"/>
</dbReference>
<reference evidence="2 3" key="1">
    <citation type="submission" date="2016-07" db="EMBL/GenBank/DDBJ databases">
        <title>Pervasive Adenine N6-methylation of Active Genes in Fungi.</title>
        <authorList>
            <consortium name="DOE Joint Genome Institute"/>
            <person name="Mondo S.J."/>
            <person name="Dannebaum R.O."/>
            <person name="Kuo R.C."/>
            <person name="Labutti K."/>
            <person name="Haridas S."/>
            <person name="Kuo A."/>
            <person name="Salamov A."/>
            <person name="Ahrendt S.R."/>
            <person name="Lipzen A."/>
            <person name="Sullivan W."/>
            <person name="Andreopoulos W.B."/>
            <person name="Clum A."/>
            <person name="Lindquist E."/>
            <person name="Daum C."/>
            <person name="Ramamoorthy G.K."/>
            <person name="Gryganskyi A."/>
            <person name="Culley D."/>
            <person name="Magnuson J.K."/>
            <person name="James T.Y."/>
            <person name="O'Malley M.A."/>
            <person name="Stajich J.E."/>
            <person name="Spatafora J.W."/>
            <person name="Visel A."/>
            <person name="Grigoriev I.V."/>
        </authorList>
    </citation>
    <scope>NUCLEOTIDE SEQUENCE [LARGE SCALE GENOMIC DNA]</scope>
    <source>
        <strain evidence="2 3">JEL800</strain>
    </source>
</reference>
<protein>
    <recommendedName>
        <fullName evidence="4">Dopa 4,5-dioxygenase</fullName>
    </recommendedName>
</protein>
<dbReference type="EMBL" id="MCGO01000035">
    <property type="protein sequence ID" value="ORY40535.1"/>
    <property type="molecule type" value="Genomic_DNA"/>
</dbReference>
<feature type="transmembrane region" description="Helical" evidence="1">
    <location>
        <begin position="196"/>
        <end position="214"/>
    </location>
</feature>
<dbReference type="AlphaFoldDB" id="A0A1Y2C2J2"/>
<dbReference type="InterPro" id="IPR023389">
    <property type="entry name" value="DOPA-like_sf"/>
</dbReference>
<gene>
    <name evidence="2" type="ORF">BCR33DRAFT_768100</name>
</gene>
<dbReference type="InterPro" id="IPR014980">
    <property type="entry name" value="DOPA_dioxygen"/>
</dbReference>
<keyword evidence="1" id="KW-0812">Transmembrane</keyword>
<evidence type="ECO:0000313" key="3">
    <source>
        <dbReference type="Proteomes" id="UP000193642"/>
    </source>
</evidence>
<evidence type="ECO:0000313" key="2">
    <source>
        <dbReference type="EMBL" id="ORY40535.1"/>
    </source>
</evidence>
<accession>A0A1Y2C2J2</accession>
<proteinExistence type="predicted"/>
<dbReference type="PANTHER" id="PTHR36423:SF2">
    <property type="entry name" value="AFR070WP"/>
    <property type="match status" value="1"/>
</dbReference>